<evidence type="ECO:0000256" key="1">
    <source>
        <dbReference type="SAM" id="Phobius"/>
    </source>
</evidence>
<evidence type="ECO:0000313" key="2">
    <source>
        <dbReference type="EMBL" id="MCG9971121.1"/>
    </source>
</evidence>
<evidence type="ECO:0008006" key="4">
    <source>
        <dbReference type="Google" id="ProtNLM"/>
    </source>
</evidence>
<gene>
    <name evidence="2" type="ORF">LU635_05675</name>
</gene>
<comment type="caution">
    <text evidence="2">The sequence shown here is derived from an EMBL/GenBank/DDBJ whole genome shotgun (WGS) entry which is preliminary data.</text>
</comment>
<name>A0A9X1UVW8_9FLAO</name>
<feature type="transmembrane region" description="Helical" evidence="1">
    <location>
        <begin position="199"/>
        <end position="218"/>
    </location>
</feature>
<keyword evidence="1" id="KW-0812">Transmembrane</keyword>
<sequence>MVPLLYFLSFPGDSGPIYQETIPGRLPVEPFNTYSNLFFLIIIIYFSVRVYSDYKNHRFLAWSLPILFLGFIGGTVYHATRSHDVWMYMDWLPIVVLSLAVSVYYTIKLKVTWKNRLLLIMIILFLVFGIRLIPWAQSLKTSIGYLGTALGLLLPILTYFYTTKLYHWGYILLAFLSFGFALGFRILDRFIYLMPMGTHWLWHCFGALSVFFLINYIYHDKLPSENSGKPVKTE</sequence>
<dbReference type="Proteomes" id="UP001139344">
    <property type="component" value="Unassembled WGS sequence"/>
</dbReference>
<keyword evidence="1" id="KW-1133">Transmembrane helix</keyword>
<reference evidence="2" key="1">
    <citation type="submission" date="2021-12" db="EMBL/GenBank/DDBJ databases">
        <title>Description of Gramella crocea sp. nov., a new bacterium isolated from activated sludge.</title>
        <authorList>
            <person name="Zhang X."/>
        </authorList>
    </citation>
    <scope>NUCLEOTIDE SEQUENCE</scope>
    <source>
        <strain evidence="2">YB25</strain>
    </source>
</reference>
<dbReference type="AlphaFoldDB" id="A0A9X1UVW8"/>
<feature type="transmembrane region" description="Helical" evidence="1">
    <location>
        <begin position="85"/>
        <end position="105"/>
    </location>
</feature>
<feature type="transmembrane region" description="Helical" evidence="1">
    <location>
        <begin position="168"/>
        <end position="187"/>
    </location>
</feature>
<proteinExistence type="predicted"/>
<dbReference type="EMBL" id="JAJSON010000015">
    <property type="protein sequence ID" value="MCG9971121.1"/>
    <property type="molecule type" value="Genomic_DNA"/>
</dbReference>
<feature type="transmembrane region" description="Helical" evidence="1">
    <location>
        <begin position="33"/>
        <end position="52"/>
    </location>
</feature>
<organism evidence="2 3">
    <name type="scientific">Christiangramia crocea</name>
    <dbReference type="NCBI Taxonomy" id="2904124"/>
    <lineage>
        <taxon>Bacteria</taxon>
        <taxon>Pseudomonadati</taxon>
        <taxon>Bacteroidota</taxon>
        <taxon>Flavobacteriia</taxon>
        <taxon>Flavobacteriales</taxon>
        <taxon>Flavobacteriaceae</taxon>
        <taxon>Christiangramia</taxon>
    </lineage>
</organism>
<evidence type="ECO:0000313" key="3">
    <source>
        <dbReference type="Proteomes" id="UP001139344"/>
    </source>
</evidence>
<accession>A0A9X1UVW8</accession>
<keyword evidence="3" id="KW-1185">Reference proteome</keyword>
<feature type="transmembrane region" description="Helical" evidence="1">
    <location>
        <begin position="117"/>
        <end position="136"/>
    </location>
</feature>
<feature type="transmembrane region" description="Helical" evidence="1">
    <location>
        <begin position="142"/>
        <end position="161"/>
    </location>
</feature>
<protein>
    <recommendedName>
        <fullName evidence="4">Ceramidase</fullName>
    </recommendedName>
</protein>
<keyword evidence="1" id="KW-0472">Membrane</keyword>
<dbReference type="RefSeq" id="WP_240097098.1">
    <property type="nucleotide sequence ID" value="NZ_JAJSON010000015.1"/>
</dbReference>
<feature type="transmembrane region" description="Helical" evidence="1">
    <location>
        <begin position="59"/>
        <end position="79"/>
    </location>
</feature>